<accession>A0A9W9L1R8</accession>
<dbReference type="Pfam" id="PF00636">
    <property type="entry name" value="Ribonuclease_3"/>
    <property type="match status" value="1"/>
</dbReference>
<dbReference type="GeneID" id="81407417"/>
<reference evidence="2" key="2">
    <citation type="journal article" date="2023" name="IMA Fungus">
        <title>Comparative genomic study of the Penicillium genus elucidates a diverse pangenome and 15 lateral gene transfer events.</title>
        <authorList>
            <person name="Petersen C."/>
            <person name="Sorensen T."/>
            <person name="Nielsen M.R."/>
            <person name="Sondergaard T.E."/>
            <person name="Sorensen J.L."/>
            <person name="Fitzpatrick D.A."/>
            <person name="Frisvad J.C."/>
            <person name="Nielsen K.L."/>
        </authorList>
    </citation>
    <scope>NUCLEOTIDE SEQUENCE</scope>
    <source>
        <strain evidence="2">IBT 22155</strain>
    </source>
</reference>
<gene>
    <name evidence="2" type="ORF">N7515_007503</name>
</gene>
<comment type="caution">
    <text evidence="2">The sequence shown here is derived from an EMBL/GenBank/DDBJ whole genome shotgun (WGS) entry which is preliminary data.</text>
</comment>
<dbReference type="InterPro" id="IPR036389">
    <property type="entry name" value="RNase_III_sf"/>
</dbReference>
<dbReference type="EMBL" id="JAPQKL010000005">
    <property type="protein sequence ID" value="KAJ5131464.1"/>
    <property type="molecule type" value="Genomic_DNA"/>
</dbReference>
<reference evidence="2" key="1">
    <citation type="submission" date="2022-11" db="EMBL/GenBank/DDBJ databases">
        <authorList>
            <person name="Petersen C."/>
        </authorList>
    </citation>
    <scope>NUCLEOTIDE SEQUENCE</scope>
    <source>
        <strain evidence="2">IBT 22155</strain>
    </source>
</reference>
<protein>
    <recommendedName>
        <fullName evidence="1">RNase III domain-containing protein</fullName>
    </recommendedName>
</protein>
<sequence length="154" mass="17096">MVVFMHPLSDEKIETFENVVLGQAYRFTNRALIREALEAPNALNPNGPKTLAMVGDAEHRLYFVVQGRERNRLPGHIQNVITNVASNDNLYAQGLALGLESFIVKNPAQWDLPVGRKTMATTMEAIIGAVYYDSGKNRDATERVITALGLAWPE</sequence>
<dbReference type="GO" id="GO:0006396">
    <property type="term" value="P:RNA processing"/>
    <property type="evidence" value="ECO:0007669"/>
    <property type="project" value="InterPro"/>
</dbReference>
<feature type="domain" description="RNase III" evidence="1">
    <location>
        <begin position="16"/>
        <end position="135"/>
    </location>
</feature>
<evidence type="ECO:0000313" key="3">
    <source>
        <dbReference type="Proteomes" id="UP001149079"/>
    </source>
</evidence>
<evidence type="ECO:0000259" key="1">
    <source>
        <dbReference type="PROSITE" id="PS50142"/>
    </source>
</evidence>
<dbReference type="CDD" id="cd00593">
    <property type="entry name" value="RIBOc"/>
    <property type="match status" value="1"/>
</dbReference>
<dbReference type="AlphaFoldDB" id="A0A9W9L1R8"/>
<proteinExistence type="predicted"/>
<evidence type="ECO:0000313" key="2">
    <source>
        <dbReference type="EMBL" id="KAJ5131464.1"/>
    </source>
</evidence>
<dbReference type="PROSITE" id="PS50142">
    <property type="entry name" value="RNASE_3_2"/>
    <property type="match status" value="1"/>
</dbReference>
<organism evidence="2 3">
    <name type="scientific">Penicillium bovifimosum</name>
    <dbReference type="NCBI Taxonomy" id="126998"/>
    <lineage>
        <taxon>Eukaryota</taxon>
        <taxon>Fungi</taxon>
        <taxon>Dikarya</taxon>
        <taxon>Ascomycota</taxon>
        <taxon>Pezizomycotina</taxon>
        <taxon>Eurotiomycetes</taxon>
        <taxon>Eurotiomycetidae</taxon>
        <taxon>Eurotiales</taxon>
        <taxon>Aspergillaceae</taxon>
        <taxon>Penicillium</taxon>
    </lineage>
</organism>
<dbReference type="OrthoDB" id="67027at2759"/>
<dbReference type="RefSeq" id="XP_056521843.1">
    <property type="nucleotide sequence ID" value="XM_056668247.1"/>
</dbReference>
<dbReference type="InterPro" id="IPR000999">
    <property type="entry name" value="RNase_III_dom"/>
</dbReference>
<dbReference type="Proteomes" id="UP001149079">
    <property type="component" value="Unassembled WGS sequence"/>
</dbReference>
<keyword evidence="3" id="KW-1185">Reference proteome</keyword>
<dbReference type="SUPFAM" id="SSF69065">
    <property type="entry name" value="RNase III domain-like"/>
    <property type="match status" value="1"/>
</dbReference>
<name>A0A9W9L1R8_9EURO</name>
<dbReference type="Gene3D" id="1.10.1520.10">
    <property type="entry name" value="Ribonuclease III domain"/>
    <property type="match status" value="1"/>
</dbReference>
<dbReference type="GO" id="GO:0004525">
    <property type="term" value="F:ribonuclease III activity"/>
    <property type="evidence" value="ECO:0007669"/>
    <property type="project" value="InterPro"/>
</dbReference>